<sequence>MKLLLNILPPVATIVLSLIFCFANPYNSMPLDEVTIVIVFVLLIIPGLFVLVSYFVKTEN</sequence>
<keyword evidence="1" id="KW-1133">Transmembrane helix</keyword>
<keyword evidence="1" id="KW-0812">Transmembrane</keyword>
<proteinExistence type="predicted"/>
<protein>
    <submittedName>
        <fullName evidence="2">Uncharacterized protein</fullName>
    </submittedName>
</protein>
<evidence type="ECO:0000256" key="1">
    <source>
        <dbReference type="SAM" id="Phobius"/>
    </source>
</evidence>
<feature type="transmembrane region" description="Helical" evidence="1">
    <location>
        <begin position="7"/>
        <end position="28"/>
    </location>
</feature>
<dbReference type="Proteomes" id="UP000289856">
    <property type="component" value="Chromosome"/>
</dbReference>
<dbReference type="RefSeq" id="WP_130614904.1">
    <property type="nucleotide sequence ID" value="NZ_AP019400.1"/>
</dbReference>
<feature type="transmembrane region" description="Helical" evidence="1">
    <location>
        <begin position="34"/>
        <end position="56"/>
    </location>
</feature>
<reference evidence="2 3" key="1">
    <citation type="submission" date="2019-01" db="EMBL/GenBank/DDBJ databases">
        <title>Complete genome sequence of Cohnella hallensis HS21 isolated from Korean fir (Abies koreana) rhizospheric soil.</title>
        <authorList>
            <person name="Jiang L."/>
            <person name="Kang S.W."/>
            <person name="Kim S."/>
            <person name="Jung J."/>
            <person name="Kim C.Y."/>
            <person name="Kim D.H."/>
            <person name="Kim S.W."/>
            <person name="Lee J."/>
        </authorList>
    </citation>
    <scope>NUCLEOTIDE SEQUENCE [LARGE SCALE GENOMIC DNA]</scope>
    <source>
        <strain evidence="2 3">HS21</strain>
    </source>
</reference>
<name>A0A3T1DCW0_9BACL</name>
<evidence type="ECO:0000313" key="2">
    <source>
        <dbReference type="EMBL" id="BBI35864.1"/>
    </source>
</evidence>
<evidence type="ECO:0000313" key="3">
    <source>
        <dbReference type="Proteomes" id="UP000289856"/>
    </source>
</evidence>
<dbReference type="AlphaFoldDB" id="A0A3T1DCW0"/>
<dbReference type="KEGG" id="cohn:KCTCHS21_52630"/>
<keyword evidence="1" id="KW-0472">Membrane</keyword>
<dbReference type="EMBL" id="AP019400">
    <property type="protein sequence ID" value="BBI35864.1"/>
    <property type="molecule type" value="Genomic_DNA"/>
</dbReference>
<keyword evidence="3" id="KW-1185">Reference proteome</keyword>
<organism evidence="2 3">
    <name type="scientific">Cohnella abietis</name>
    <dbReference type="NCBI Taxonomy" id="2507935"/>
    <lineage>
        <taxon>Bacteria</taxon>
        <taxon>Bacillati</taxon>
        <taxon>Bacillota</taxon>
        <taxon>Bacilli</taxon>
        <taxon>Bacillales</taxon>
        <taxon>Paenibacillaceae</taxon>
        <taxon>Cohnella</taxon>
    </lineage>
</organism>
<gene>
    <name evidence="2" type="ORF">KCTCHS21_52630</name>
</gene>
<accession>A0A3T1DCW0</accession>